<dbReference type="RefSeq" id="WP_027314120.1">
    <property type="nucleotide sequence ID" value="NZ_JBHLZN010000004.1"/>
</dbReference>
<evidence type="ECO:0000256" key="8">
    <source>
        <dbReference type="ARBA" id="ARBA00023136"/>
    </source>
</evidence>
<comment type="similarity">
    <text evidence="2">Belongs to the TonB-dependent receptor family. Hemoglobin/haptoglobin binding protein subfamily.</text>
</comment>
<keyword evidence="4 11" id="KW-1134">Transmembrane beta strand</keyword>
<dbReference type="SUPFAM" id="SSF56935">
    <property type="entry name" value="Porins"/>
    <property type="match status" value="1"/>
</dbReference>
<evidence type="ECO:0000256" key="11">
    <source>
        <dbReference type="PROSITE-ProRule" id="PRU01360"/>
    </source>
</evidence>
<keyword evidence="7 12" id="KW-0798">TonB box</keyword>
<dbReference type="Gene3D" id="2.170.130.10">
    <property type="entry name" value="TonB-dependent receptor, plug domain"/>
    <property type="match status" value="1"/>
</dbReference>
<keyword evidence="10 11" id="KW-0998">Cell outer membrane</keyword>
<reference evidence="16 17" key="1">
    <citation type="submission" date="2024-09" db="EMBL/GenBank/DDBJ databases">
        <authorList>
            <person name="Sun Q."/>
            <person name="Mori K."/>
        </authorList>
    </citation>
    <scope>NUCLEOTIDE SEQUENCE [LARGE SCALE GENOMIC DNA]</scope>
    <source>
        <strain evidence="16 17">ATCC 51285</strain>
    </source>
</reference>
<keyword evidence="3 11" id="KW-0813">Transport</keyword>
<evidence type="ECO:0000256" key="2">
    <source>
        <dbReference type="ARBA" id="ARBA00008143"/>
    </source>
</evidence>
<dbReference type="CDD" id="cd01347">
    <property type="entry name" value="ligand_gated_channel"/>
    <property type="match status" value="1"/>
</dbReference>
<protein>
    <submittedName>
        <fullName evidence="16">TonB-dependent receptor plug domain-containing protein</fullName>
    </submittedName>
</protein>
<evidence type="ECO:0000256" key="7">
    <source>
        <dbReference type="ARBA" id="ARBA00023077"/>
    </source>
</evidence>
<evidence type="ECO:0000256" key="3">
    <source>
        <dbReference type="ARBA" id="ARBA00022448"/>
    </source>
</evidence>
<evidence type="ECO:0000256" key="10">
    <source>
        <dbReference type="ARBA" id="ARBA00023237"/>
    </source>
</evidence>
<dbReference type="Pfam" id="PF07715">
    <property type="entry name" value="Plug"/>
    <property type="match status" value="1"/>
</dbReference>
<accession>A0ABV5ZDE6</accession>
<dbReference type="InterPro" id="IPR037066">
    <property type="entry name" value="Plug_dom_sf"/>
</dbReference>
<keyword evidence="17" id="KW-1185">Reference proteome</keyword>
<evidence type="ECO:0000256" key="9">
    <source>
        <dbReference type="ARBA" id="ARBA00023170"/>
    </source>
</evidence>
<name>A0ABV5ZDE6_9GAMM</name>
<evidence type="ECO:0000256" key="13">
    <source>
        <dbReference type="SAM" id="SignalP"/>
    </source>
</evidence>
<evidence type="ECO:0000313" key="17">
    <source>
        <dbReference type="Proteomes" id="UP001589628"/>
    </source>
</evidence>
<dbReference type="PANTHER" id="PTHR30069">
    <property type="entry name" value="TONB-DEPENDENT OUTER MEMBRANE RECEPTOR"/>
    <property type="match status" value="1"/>
</dbReference>
<organism evidence="16 17">
    <name type="scientific">Balneatrix alpica</name>
    <dbReference type="NCBI Taxonomy" id="75684"/>
    <lineage>
        <taxon>Bacteria</taxon>
        <taxon>Pseudomonadati</taxon>
        <taxon>Pseudomonadota</taxon>
        <taxon>Gammaproteobacteria</taxon>
        <taxon>Oceanospirillales</taxon>
        <taxon>Balneatrichaceae</taxon>
        <taxon>Balneatrix</taxon>
    </lineage>
</organism>
<keyword evidence="5 11" id="KW-0812">Transmembrane</keyword>
<dbReference type="PANTHER" id="PTHR30069:SF29">
    <property type="entry name" value="HEMOGLOBIN AND HEMOGLOBIN-HAPTOGLOBIN-BINDING PROTEIN 1-RELATED"/>
    <property type="match status" value="1"/>
</dbReference>
<dbReference type="PROSITE" id="PS52016">
    <property type="entry name" value="TONB_DEPENDENT_REC_3"/>
    <property type="match status" value="1"/>
</dbReference>
<feature type="chain" id="PRO_5047144877" evidence="13">
    <location>
        <begin position="34"/>
        <end position="621"/>
    </location>
</feature>
<proteinExistence type="inferred from homology"/>
<evidence type="ECO:0000256" key="12">
    <source>
        <dbReference type="RuleBase" id="RU003357"/>
    </source>
</evidence>
<dbReference type="Proteomes" id="UP001589628">
    <property type="component" value="Unassembled WGS sequence"/>
</dbReference>
<feature type="domain" description="TonB-dependent receptor plug" evidence="15">
    <location>
        <begin position="54"/>
        <end position="161"/>
    </location>
</feature>
<feature type="signal peptide" evidence="13">
    <location>
        <begin position="1"/>
        <end position="33"/>
    </location>
</feature>
<dbReference type="Gene3D" id="2.40.170.20">
    <property type="entry name" value="TonB-dependent receptor, beta-barrel domain"/>
    <property type="match status" value="1"/>
</dbReference>
<feature type="domain" description="TonB-dependent receptor-like beta-barrel" evidence="14">
    <location>
        <begin position="191"/>
        <end position="595"/>
    </location>
</feature>
<keyword evidence="8 11" id="KW-0472">Membrane</keyword>
<evidence type="ECO:0000256" key="6">
    <source>
        <dbReference type="ARBA" id="ARBA00022729"/>
    </source>
</evidence>
<evidence type="ECO:0000256" key="4">
    <source>
        <dbReference type="ARBA" id="ARBA00022452"/>
    </source>
</evidence>
<evidence type="ECO:0000256" key="1">
    <source>
        <dbReference type="ARBA" id="ARBA00004571"/>
    </source>
</evidence>
<dbReference type="Pfam" id="PF00593">
    <property type="entry name" value="TonB_dep_Rec_b-barrel"/>
    <property type="match status" value="1"/>
</dbReference>
<keyword evidence="6 13" id="KW-0732">Signal</keyword>
<dbReference type="InterPro" id="IPR036942">
    <property type="entry name" value="Beta-barrel_TonB_sf"/>
</dbReference>
<evidence type="ECO:0000259" key="14">
    <source>
        <dbReference type="Pfam" id="PF00593"/>
    </source>
</evidence>
<keyword evidence="9 16" id="KW-0675">Receptor</keyword>
<dbReference type="InterPro" id="IPR039426">
    <property type="entry name" value="TonB-dep_rcpt-like"/>
</dbReference>
<comment type="subcellular location">
    <subcellularLocation>
        <location evidence="1 11">Cell outer membrane</location>
        <topology evidence="1 11">Multi-pass membrane protein</topology>
    </subcellularLocation>
</comment>
<sequence length="621" mass="68248">MKHSASLLQAATARPLFALAPLTLALLANPAQANDHGSEADVLVTASRLPQSQTSVGSSVTVITRAELEKRQVRTLADALHGAPGVNVFATSTPGSLTPIRLRGLHQRFTQVVIDGVPVNDPSNVENDMDIGTLQVADIERIEIVRGPQSALWGSDAIGGVVHIITRKGQGKPVTEIDTEVGSHGTQQISLSRRAQYERLGYAINVSNLHSNGFSAANEKRGASEADGIESRQASGSVSYQLTDSWKVSANLSHNLSTYDIDASWPTVSDNRDWSKAERNTLRLQSEWDLLGGDWQHRLGYSKSNTLRHQYTSFGGFFDGEREVVDYQTQYHFASDLFGGLENSVIFAAEHENESAHTGSINKSVSADSLALEYVANWQDTLSASLSHRLDNNHEFADEDSSRIALSWQVLDGTRLHSSYGTGVKNPSLNQLFGPWGGNANLQAQSSRGWDLGVSQQLGDWQLDLTWFDNRVDNLIGYTTGYFNVAGITRSQGVETSLRGALSEQLDLQASYTYTDVDNDAGDSNSLLRQPWHEAALNLDYRLGFIPAALNLDVHFKGRRLDTGSKVLPSYTLVNLGGRYELNETWQVHARVHNLFDRDYEELYGYGTSKRAFYAGVNARF</sequence>
<evidence type="ECO:0000313" key="16">
    <source>
        <dbReference type="EMBL" id="MFB9887298.1"/>
    </source>
</evidence>
<comment type="caution">
    <text evidence="16">The sequence shown here is derived from an EMBL/GenBank/DDBJ whole genome shotgun (WGS) entry which is preliminary data.</text>
</comment>
<evidence type="ECO:0000256" key="5">
    <source>
        <dbReference type="ARBA" id="ARBA00022692"/>
    </source>
</evidence>
<dbReference type="InterPro" id="IPR000531">
    <property type="entry name" value="Beta-barrel_TonB"/>
</dbReference>
<dbReference type="InterPro" id="IPR012910">
    <property type="entry name" value="Plug_dom"/>
</dbReference>
<gene>
    <name evidence="16" type="ORF">ACFFLH_12835</name>
</gene>
<dbReference type="EMBL" id="JBHLZN010000004">
    <property type="protein sequence ID" value="MFB9887298.1"/>
    <property type="molecule type" value="Genomic_DNA"/>
</dbReference>
<evidence type="ECO:0000259" key="15">
    <source>
        <dbReference type="Pfam" id="PF07715"/>
    </source>
</evidence>